<accession>A0AA92BYN6</accession>
<evidence type="ECO:0000313" key="1">
    <source>
        <dbReference type="EMBL" id="PVE49812.1"/>
    </source>
</evidence>
<organism evidence="1 2">
    <name type="scientific">Rhizobium rhizogenes</name>
    <name type="common">Agrobacterium rhizogenes</name>
    <dbReference type="NCBI Taxonomy" id="359"/>
    <lineage>
        <taxon>Bacteria</taxon>
        <taxon>Pseudomonadati</taxon>
        <taxon>Pseudomonadota</taxon>
        <taxon>Alphaproteobacteria</taxon>
        <taxon>Hyphomicrobiales</taxon>
        <taxon>Rhizobiaceae</taxon>
        <taxon>Rhizobium/Agrobacterium group</taxon>
        <taxon>Rhizobium</taxon>
    </lineage>
</organism>
<comment type="caution">
    <text evidence="1">The sequence shown here is derived from an EMBL/GenBank/DDBJ whole genome shotgun (WGS) entry which is preliminary data.</text>
</comment>
<reference evidence="1 2" key="1">
    <citation type="submission" date="2018-04" db="EMBL/GenBank/DDBJ databases">
        <authorList>
            <person name="Hagen T."/>
        </authorList>
    </citation>
    <scope>NUCLEOTIDE SEQUENCE [LARGE SCALE GENOMIC DNA]</scope>
    <source>
        <strain evidence="1 2">TPD7009</strain>
    </source>
</reference>
<dbReference type="EMBL" id="QDFR01000017">
    <property type="protein sequence ID" value="PVE49812.1"/>
    <property type="molecule type" value="Genomic_DNA"/>
</dbReference>
<sequence length="62" mass="6778">MRTAKLFRKLAGLRRQEKEIHATIVSNPQESKNGARGAVFLPVAQPSGAVGGRLLRMTLYAD</sequence>
<protein>
    <submittedName>
        <fullName evidence="1">Uncharacterized protein</fullName>
    </submittedName>
</protein>
<proteinExistence type="predicted"/>
<evidence type="ECO:0000313" key="2">
    <source>
        <dbReference type="Proteomes" id="UP000244335"/>
    </source>
</evidence>
<name>A0AA92BYN6_RHIRH</name>
<gene>
    <name evidence="1" type="ORF">DC430_23695</name>
</gene>
<dbReference type="AlphaFoldDB" id="A0AA92BYN6"/>
<dbReference type="Proteomes" id="UP000244335">
    <property type="component" value="Unassembled WGS sequence"/>
</dbReference>